<dbReference type="InterPro" id="IPR037066">
    <property type="entry name" value="Plug_dom_sf"/>
</dbReference>
<evidence type="ECO:0000313" key="17">
    <source>
        <dbReference type="Proteomes" id="UP000484015"/>
    </source>
</evidence>
<evidence type="ECO:0000256" key="2">
    <source>
        <dbReference type="ARBA" id="ARBA00009810"/>
    </source>
</evidence>
<proteinExistence type="inferred from homology"/>
<evidence type="ECO:0000256" key="12">
    <source>
        <dbReference type="SAM" id="MobiDB-lite"/>
    </source>
</evidence>
<keyword evidence="6 11" id="KW-0798">TonB box</keyword>
<evidence type="ECO:0000256" key="3">
    <source>
        <dbReference type="ARBA" id="ARBA00022448"/>
    </source>
</evidence>
<name>A0A6L6Q5Y4_9BURK</name>
<feature type="chain" id="PRO_5026669979" evidence="13">
    <location>
        <begin position="29"/>
        <end position="979"/>
    </location>
</feature>
<evidence type="ECO:0000256" key="11">
    <source>
        <dbReference type="RuleBase" id="RU003357"/>
    </source>
</evidence>
<keyword evidence="13" id="KW-0732">Signal</keyword>
<reference evidence="16 17" key="1">
    <citation type="submission" date="2019-11" db="EMBL/GenBank/DDBJ databases">
        <title>Type strains purchased from KCTC, JCM and DSMZ.</title>
        <authorList>
            <person name="Lu H."/>
        </authorList>
    </citation>
    <scope>NUCLEOTIDE SEQUENCE [LARGE SCALE GENOMIC DNA]</scope>
    <source>
        <strain evidence="16 17">KCTC 42409</strain>
    </source>
</reference>
<dbReference type="PANTHER" id="PTHR47234">
    <property type="match status" value="1"/>
</dbReference>
<dbReference type="Pfam" id="PF07715">
    <property type="entry name" value="Plug"/>
    <property type="match status" value="1"/>
</dbReference>
<organism evidence="16 17">
    <name type="scientific">Pseudoduganella ginsengisoli</name>
    <dbReference type="NCBI Taxonomy" id="1462440"/>
    <lineage>
        <taxon>Bacteria</taxon>
        <taxon>Pseudomonadati</taxon>
        <taxon>Pseudomonadota</taxon>
        <taxon>Betaproteobacteria</taxon>
        <taxon>Burkholderiales</taxon>
        <taxon>Oxalobacteraceae</taxon>
        <taxon>Telluria group</taxon>
        <taxon>Pseudoduganella</taxon>
    </lineage>
</organism>
<comment type="caution">
    <text evidence="16">The sequence shown here is derived from an EMBL/GenBank/DDBJ whole genome shotgun (WGS) entry which is preliminary data.</text>
</comment>
<dbReference type="SUPFAM" id="SSF56935">
    <property type="entry name" value="Porins"/>
    <property type="match status" value="1"/>
</dbReference>
<evidence type="ECO:0000259" key="14">
    <source>
        <dbReference type="Pfam" id="PF00593"/>
    </source>
</evidence>
<dbReference type="OrthoDB" id="8530571at2"/>
<dbReference type="Pfam" id="PF00593">
    <property type="entry name" value="TonB_dep_Rec_b-barrel"/>
    <property type="match status" value="1"/>
</dbReference>
<evidence type="ECO:0000313" key="16">
    <source>
        <dbReference type="EMBL" id="MTW04926.1"/>
    </source>
</evidence>
<feature type="domain" description="TonB-dependent receptor plug" evidence="15">
    <location>
        <begin position="52"/>
        <end position="168"/>
    </location>
</feature>
<keyword evidence="9 10" id="KW-0998">Cell outer membrane</keyword>
<feature type="signal peptide" evidence="13">
    <location>
        <begin position="1"/>
        <end position="28"/>
    </location>
</feature>
<dbReference type="InterPro" id="IPR012910">
    <property type="entry name" value="Plug_dom"/>
</dbReference>
<keyword evidence="3 10" id="KW-0813">Transport</keyword>
<comment type="subcellular location">
    <subcellularLocation>
        <location evidence="1 10">Cell outer membrane</location>
        <topology evidence="1 10">Multi-pass membrane protein</topology>
    </subcellularLocation>
</comment>
<keyword evidence="8 16" id="KW-0675">Receptor</keyword>
<gene>
    <name evidence="16" type="ORF">GM668_22885</name>
</gene>
<evidence type="ECO:0000256" key="13">
    <source>
        <dbReference type="SAM" id="SignalP"/>
    </source>
</evidence>
<keyword evidence="5 10" id="KW-0812">Transmembrane</keyword>
<keyword evidence="17" id="KW-1185">Reference proteome</keyword>
<dbReference type="GO" id="GO:0009279">
    <property type="term" value="C:cell outer membrane"/>
    <property type="evidence" value="ECO:0007669"/>
    <property type="project" value="UniProtKB-SubCell"/>
</dbReference>
<accession>A0A6L6Q5Y4</accession>
<evidence type="ECO:0000256" key="1">
    <source>
        <dbReference type="ARBA" id="ARBA00004571"/>
    </source>
</evidence>
<evidence type="ECO:0000256" key="4">
    <source>
        <dbReference type="ARBA" id="ARBA00022452"/>
    </source>
</evidence>
<dbReference type="InterPro" id="IPR039426">
    <property type="entry name" value="TonB-dep_rcpt-like"/>
</dbReference>
<dbReference type="PANTHER" id="PTHR47234:SF2">
    <property type="entry name" value="TONB-DEPENDENT RECEPTOR"/>
    <property type="match status" value="1"/>
</dbReference>
<keyword evidence="7 10" id="KW-0472">Membrane</keyword>
<dbReference type="Gene3D" id="2.40.170.20">
    <property type="entry name" value="TonB-dependent receptor, beta-barrel domain"/>
    <property type="match status" value="1"/>
</dbReference>
<evidence type="ECO:0000256" key="5">
    <source>
        <dbReference type="ARBA" id="ARBA00022692"/>
    </source>
</evidence>
<dbReference type="InterPro" id="IPR000531">
    <property type="entry name" value="Beta-barrel_TonB"/>
</dbReference>
<dbReference type="Gene3D" id="2.170.130.10">
    <property type="entry name" value="TonB-dependent receptor, plug domain"/>
    <property type="match status" value="1"/>
</dbReference>
<dbReference type="EMBL" id="WNLA01000019">
    <property type="protein sequence ID" value="MTW04926.1"/>
    <property type="molecule type" value="Genomic_DNA"/>
</dbReference>
<protein>
    <submittedName>
        <fullName evidence="16">TonB-dependent receptor</fullName>
    </submittedName>
</protein>
<dbReference type="Proteomes" id="UP000484015">
    <property type="component" value="Unassembled WGS sequence"/>
</dbReference>
<dbReference type="AlphaFoldDB" id="A0A6L6Q5Y4"/>
<evidence type="ECO:0000259" key="15">
    <source>
        <dbReference type="Pfam" id="PF07715"/>
    </source>
</evidence>
<sequence length="979" mass="105289">MMRERVLSNSIRLLCLSGFALTVHTAFAQEAPATPDAIQTVQVTGSRIRSPNADSPSPLQILNAADIAASGATNLQDLLQKNPTMGTPTSSRTNSNFQTSGGGITTVNLRNMGDSRTLVLVNGRRFVSGVAGDTAVDLNTIPTDFIERVELLTGGASATYGSDAVAGVINIILKRNFNGMTIDAQGGRSSRHDDEKRKLGLTWGTTSADGNSNIMAHFGYTKQGAVMSKDRDFSAVDQFSKMAGDTGEAADAFVPIRPFYSSFTPQGTFIYGTRGADRFTYDRNGNIIPVSTNGSATQAPTGYNRSDFRSIAVPTERYLFATTGNFAFNQDHSAFFEGTYAQTRNSTNIEPFALNSLDIYKASSGQVPAEFLVNGAMVRNPLVPQYLYDRIKDTDGDGARDYSFTRRLAEVGSRHSDADRGTFRLATGLKGTVSNWNYEAFISYGKTKESQVSTGQVNVMNFRNALEAIPGGINGIQCRDANARAQGCVPINVFGRDTISPEALKYVTAPGSLDNSIVQKLAGASINGDLYQLPAGALSVALGWEYRREESSSIADPLTQSGLNAGNAIPPTFGKYDVREAYVEARVPLLKDAPFAKQLSLLTAYRHGNYSSVGGTNSWNAGFEWAPTNDIKFRGTKAVSTRAPNISELYQPPSQNFPSVNDPCEGVTATSTGKYDAACRAAPGVAANIAANGEFTLTQADIQGVSGYDRGNPNLKAEKGKSTTVGVILTPRSIPVLSKFTFTADYFKINIEDAIFGTPRQYSIDQCYSGTNPAFCSYITRWATAAGNTSAGAIRYVDTTQLNSGGLGTKGVDLTASWSDRVGPGRLNAHLAYTYVKTLWNKPMPDADVDENVGEVSEFIGSSTPKHKAVLNLAYKWGDWGISTTTTYNGKVSLDDQFLKGFELPPRSIGIGSKTYNDFQLTYALKKSTELYLGVDNAFDVKPPPIISGLPGNVTGTETDASVYDPIGRRYYFGVRVSL</sequence>
<comment type="similarity">
    <text evidence="2 10 11">Belongs to the TonB-dependent receptor family.</text>
</comment>
<feature type="region of interest" description="Disordered" evidence="12">
    <location>
        <begin position="80"/>
        <end position="103"/>
    </location>
</feature>
<dbReference type="PROSITE" id="PS52016">
    <property type="entry name" value="TONB_DEPENDENT_REC_3"/>
    <property type="match status" value="1"/>
</dbReference>
<evidence type="ECO:0000256" key="6">
    <source>
        <dbReference type="ARBA" id="ARBA00023077"/>
    </source>
</evidence>
<evidence type="ECO:0000256" key="9">
    <source>
        <dbReference type="ARBA" id="ARBA00023237"/>
    </source>
</evidence>
<dbReference type="InterPro" id="IPR036942">
    <property type="entry name" value="Beta-barrel_TonB_sf"/>
</dbReference>
<evidence type="ECO:0000256" key="10">
    <source>
        <dbReference type="PROSITE-ProRule" id="PRU01360"/>
    </source>
</evidence>
<evidence type="ECO:0000256" key="7">
    <source>
        <dbReference type="ARBA" id="ARBA00023136"/>
    </source>
</evidence>
<dbReference type="RefSeq" id="WP_155441283.1">
    <property type="nucleotide sequence ID" value="NZ_WNLA01000019.1"/>
</dbReference>
<keyword evidence="4 10" id="KW-1134">Transmembrane beta strand</keyword>
<evidence type="ECO:0000256" key="8">
    <source>
        <dbReference type="ARBA" id="ARBA00023170"/>
    </source>
</evidence>
<feature type="domain" description="TonB-dependent receptor-like beta-barrel" evidence="14">
    <location>
        <begin position="402"/>
        <end position="937"/>
    </location>
</feature>